<dbReference type="EMBL" id="KL142374">
    <property type="protein sequence ID" value="KDR78473.1"/>
    <property type="molecule type" value="Genomic_DNA"/>
</dbReference>
<feature type="region of interest" description="Disordered" evidence="1">
    <location>
        <begin position="73"/>
        <end position="97"/>
    </location>
</feature>
<dbReference type="Proteomes" id="UP000027222">
    <property type="component" value="Unassembled WGS sequence"/>
</dbReference>
<evidence type="ECO:0000313" key="3">
    <source>
        <dbReference type="Proteomes" id="UP000027222"/>
    </source>
</evidence>
<sequence length="134" mass="15189">MPRPDDENALGFAISTLPFYLKNADYSPKLAELSRSMLDQKMEEKLPKLHEEIGILREVIDLYLKEEPVKAIDAQPNESQATAERFRADKRRRRSNDSLVVTDAQAWSLTSKRTKLMDALSPAAMSEPGAPRYP</sequence>
<organism evidence="2 3">
    <name type="scientific">Galerina marginata (strain CBS 339.88)</name>
    <dbReference type="NCBI Taxonomy" id="685588"/>
    <lineage>
        <taxon>Eukaryota</taxon>
        <taxon>Fungi</taxon>
        <taxon>Dikarya</taxon>
        <taxon>Basidiomycota</taxon>
        <taxon>Agaricomycotina</taxon>
        <taxon>Agaricomycetes</taxon>
        <taxon>Agaricomycetidae</taxon>
        <taxon>Agaricales</taxon>
        <taxon>Agaricineae</taxon>
        <taxon>Strophariaceae</taxon>
        <taxon>Galerina</taxon>
    </lineage>
</organism>
<protein>
    <submittedName>
        <fullName evidence="2">Uncharacterized protein</fullName>
    </submittedName>
</protein>
<evidence type="ECO:0000313" key="2">
    <source>
        <dbReference type="EMBL" id="KDR78473.1"/>
    </source>
</evidence>
<proteinExistence type="predicted"/>
<reference evidence="3" key="1">
    <citation type="journal article" date="2014" name="Proc. Natl. Acad. Sci. U.S.A.">
        <title>Extensive sampling of basidiomycete genomes demonstrates inadequacy of the white-rot/brown-rot paradigm for wood decay fungi.</title>
        <authorList>
            <person name="Riley R."/>
            <person name="Salamov A.A."/>
            <person name="Brown D.W."/>
            <person name="Nagy L.G."/>
            <person name="Floudas D."/>
            <person name="Held B.W."/>
            <person name="Levasseur A."/>
            <person name="Lombard V."/>
            <person name="Morin E."/>
            <person name="Otillar R."/>
            <person name="Lindquist E.A."/>
            <person name="Sun H."/>
            <person name="LaButti K.M."/>
            <person name="Schmutz J."/>
            <person name="Jabbour D."/>
            <person name="Luo H."/>
            <person name="Baker S.E."/>
            <person name="Pisabarro A.G."/>
            <person name="Walton J.D."/>
            <person name="Blanchette R.A."/>
            <person name="Henrissat B."/>
            <person name="Martin F."/>
            <person name="Cullen D."/>
            <person name="Hibbett D.S."/>
            <person name="Grigoriev I.V."/>
        </authorList>
    </citation>
    <scope>NUCLEOTIDE SEQUENCE [LARGE SCALE GENOMIC DNA]</scope>
    <source>
        <strain evidence="3">CBS 339.88</strain>
    </source>
</reference>
<accession>A0A067THQ1</accession>
<name>A0A067THQ1_GALM3</name>
<dbReference type="AlphaFoldDB" id="A0A067THQ1"/>
<dbReference type="HOGENOM" id="CLU_099115_1_0_1"/>
<keyword evidence="3" id="KW-1185">Reference proteome</keyword>
<gene>
    <name evidence="2" type="ORF">GALMADRAFT_1252017</name>
</gene>
<evidence type="ECO:0000256" key="1">
    <source>
        <dbReference type="SAM" id="MobiDB-lite"/>
    </source>
</evidence>